<accession>A0A248VD73</accession>
<keyword evidence="2" id="KW-1185">Reference proteome</keyword>
<sequence>MSGEAKWRGDFIQWLLRRTFHYLASLPRKDWVEQLLLIEADLVKRIWLHVTEAQIVIEGALATIQDLSDEDIESLVRGAVLFEAHLAHEGDKLRERYASIVRKHAKRRELSHSTGAHQE</sequence>
<dbReference type="EMBL" id="CP022989">
    <property type="protein sequence ID" value="ASV96820.1"/>
    <property type="molecule type" value="Genomic_DNA"/>
</dbReference>
<dbReference type="AlphaFoldDB" id="A0A248VD73"/>
<gene>
    <name evidence="1" type="ORF">CJU94_00705</name>
</gene>
<protein>
    <submittedName>
        <fullName evidence="1">Uncharacterized protein</fullName>
    </submittedName>
</protein>
<evidence type="ECO:0000313" key="1">
    <source>
        <dbReference type="EMBL" id="ASV96820.1"/>
    </source>
</evidence>
<proteinExistence type="predicted"/>
<organism evidence="1 2">
    <name type="scientific">Paraburkholderia aromaticivorans</name>
    <dbReference type="NCBI Taxonomy" id="2026199"/>
    <lineage>
        <taxon>Bacteria</taxon>
        <taxon>Pseudomonadati</taxon>
        <taxon>Pseudomonadota</taxon>
        <taxon>Betaproteobacteria</taxon>
        <taxon>Burkholderiales</taxon>
        <taxon>Burkholderiaceae</taxon>
        <taxon>Paraburkholderia</taxon>
    </lineage>
</organism>
<evidence type="ECO:0000313" key="2">
    <source>
        <dbReference type="Proteomes" id="UP000215158"/>
    </source>
</evidence>
<reference evidence="1 2" key="1">
    <citation type="submission" date="2017-08" db="EMBL/GenBank/DDBJ databases">
        <title>Identification and genetic characteristics of simultaneous BTEX- and naphthalene-degrading Paraburkholderia sp. BN5 isolated from petroleum-contaminated soil.</title>
        <authorList>
            <person name="Lee Y."/>
            <person name="Jeon C.O."/>
        </authorList>
    </citation>
    <scope>NUCLEOTIDE SEQUENCE [LARGE SCALE GENOMIC DNA]</scope>
    <source>
        <strain evidence="1 2">BN5</strain>
    </source>
</reference>
<name>A0A248VD73_9BURK</name>
<dbReference type="Proteomes" id="UP000215158">
    <property type="component" value="Chromosome 1"/>
</dbReference>
<dbReference type="KEGG" id="parb:CJU94_00705"/>